<dbReference type="EMBL" id="JAKREW010000023">
    <property type="protein sequence ID" value="MCG7507365.1"/>
    <property type="molecule type" value="Genomic_DNA"/>
</dbReference>
<accession>A0ABS9QIX4</accession>
<evidence type="ECO:0000313" key="4">
    <source>
        <dbReference type="Proteomes" id="UP001201701"/>
    </source>
</evidence>
<proteinExistence type="predicted"/>
<comment type="caution">
    <text evidence="3">The sequence shown here is derived from an EMBL/GenBank/DDBJ whole genome shotgun (WGS) entry which is preliminary data.</text>
</comment>
<dbReference type="InterPro" id="IPR050272">
    <property type="entry name" value="Isochorismatase-like_hydrls"/>
</dbReference>
<keyword evidence="4" id="KW-1185">Reference proteome</keyword>
<dbReference type="Gene3D" id="3.40.50.850">
    <property type="entry name" value="Isochorismatase-like"/>
    <property type="match status" value="1"/>
</dbReference>
<dbReference type="InterPro" id="IPR036380">
    <property type="entry name" value="Isochorismatase-like_sf"/>
</dbReference>
<organism evidence="3 4">
    <name type="scientific">Mesorhizobium retamae</name>
    <dbReference type="NCBI Taxonomy" id="2912854"/>
    <lineage>
        <taxon>Bacteria</taxon>
        <taxon>Pseudomonadati</taxon>
        <taxon>Pseudomonadota</taxon>
        <taxon>Alphaproteobacteria</taxon>
        <taxon>Hyphomicrobiales</taxon>
        <taxon>Phyllobacteriaceae</taxon>
        <taxon>Mesorhizobium</taxon>
    </lineage>
</organism>
<name>A0ABS9QIX4_9HYPH</name>
<feature type="domain" description="Isochorismatase-like" evidence="2">
    <location>
        <begin position="24"/>
        <end position="197"/>
    </location>
</feature>
<reference evidence="3 4" key="1">
    <citation type="submission" date="2022-02" db="EMBL/GenBank/DDBJ databases">
        <title>Draft genome sequence of Mezorhizobium retamae strain IRAMC:0171 isolated from Retama raetam nodules.</title>
        <authorList>
            <person name="Bengaied R."/>
            <person name="Sbissi I."/>
            <person name="Huber K."/>
            <person name="Ghodbane F."/>
            <person name="Nouioui I."/>
            <person name="Tarhouni M."/>
            <person name="Gtari M."/>
        </authorList>
    </citation>
    <scope>NUCLEOTIDE SEQUENCE [LARGE SCALE GENOMIC DNA]</scope>
    <source>
        <strain evidence="3 4">IRAMC:0171</strain>
    </source>
</reference>
<keyword evidence="1" id="KW-0378">Hydrolase</keyword>
<dbReference type="RefSeq" id="WP_239368436.1">
    <property type="nucleotide sequence ID" value="NZ_JAKREW010000023.1"/>
</dbReference>
<evidence type="ECO:0000259" key="2">
    <source>
        <dbReference type="Pfam" id="PF00857"/>
    </source>
</evidence>
<dbReference type="InterPro" id="IPR000868">
    <property type="entry name" value="Isochorismatase-like_dom"/>
</dbReference>
<evidence type="ECO:0000256" key="1">
    <source>
        <dbReference type="ARBA" id="ARBA00022801"/>
    </source>
</evidence>
<evidence type="ECO:0000313" key="3">
    <source>
        <dbReference type="EMBL" id="MCG7507365.1"/>
    </source>
</evidence>
<dbReference type="Proteomes" id="UP001201701">
    <property type="component" value="Unassembled WGS sequence"/>
</dbReference>
<dbReference type="Pfam" id="PF00857">
    <property type="entry name" value="Isochorismatase"/>
    <property type="match status" value="1"/>
</dbReference>
<protein>
    <submittedName>
        <fullName evidence="3">Isochorismatase family protein</fullName>
    </submittedName>
</protein>
<dbReference type="PANTHER" id="PTHR43540">
    <property type="entry name" value="PEROXYUREIDOACRYLATE/UREIDOACRYLATE AMIDOHYDROLASE-RELATED"/>
    <property type="match status" value="1"/>
</dbReference>
<dbReference type="SUPFAM" id="SSF52499">
    <property type="entry name" value="Isochorismatase-like hydrolases"/>
    <property type="match status" value="1"/>
</dbReference>
<gene>
    <name evidence="3" type="ORF">L4923_20230</name>
</gene>
<sequence>MAQHPTIRAIAGAPAPQHLDPARTALLVIDFQNEYFGGRMPIPNGERALVNANRLIERADAEGSKVYHIQHVTPAGSPVFAEDSETSAFHRGSQPAAHHAILRKSSVSVFPTTDIDQRLKQSGVDTLIITGLMTHACVAGAARDAVPLGYNVIVAEDACATRDLDIGNGQTIGHDTLHRAALASIDDTFGDILTTEQILKLPRVAK</sequence>